<proteinExistence type="predicted"/>
<dbReference type="SUPFAM" id="SSF55781">
    <property type="entry name" value="GAF domain-like"/>
    <property type="match status" value="1"/>
</dbReference>
<dbReference type="SMART" id="SM01012">
    <property type="entry name" value="ANTAR"/>
    <property type="match status" value="1"/>
</dbReference>
<dbReference type="InterPro" id="IPR029016">
    <property type="entry name" value="GAF-like_dom_sf"/>
</dbReference>
<evidence type="ECO:0000313" key="2">
    <source>
        <dbReference type="EMBL" id="GHF63750.1"/>
    </source>
</evidence>
<keyword evidence="3" id="KW-1185">Reference proteome</keyword>
<dbReference type="EMBL" id="BNAV01000005">
    <property type="protein sequence ID" value="GHF63750.1"/>
    <property type="molecule type" value="Genomic_DNA"/>
</dbReference>
<dbReference type="AlphaFoldDB" id="A0A8H9MCM2"/>
<gene>
    <name evidence="2" type="ORF">GCM10017566_41770</name>
</gene>
<dbReference type="Gene3D" id="3.30.450.40">
    <property type="match status" value="1"/>
</dbReference>
<name>A0A8H9MCM2_9PSEU</name>
<evidence type="ECO:0000259" key="1">
    <source>
        <dbReference type="SMART" id="SM01012"/>
    </source>
</evidence>
<organism evidence="2 3">
    <name type="scientific">Amycolatopsis bartoniae</name>
    <dbReference type="NCBI Taxonomy" id="941986"/>
    <lineage>
        <taxon>Bacteria</taxon>
        <taxon>Bacillati</taxon>
        <taxon>Actinomycetota</taxon>
        <taxon>Actinomycetes</taxon>
        <taxon>Pseudonocardiales</taxon>
        <taxon>Pseudonocardiaceae</taxon>
        <taxon>Amycolatopsis</taxon>
    </lineage>
</organism>
<accession>A0A8H9MCM2</accession>
<sequence>MREMNEDRAARVWSSIAECARRESAPVSVRHACQSCAEAVSADAAVLLLTSSLQAGHLVYATAPLGEELVELQTTSGEGPALAAAAGLGPVLVPDLAARRDRWPAYVPDALRTGARAQFSVPLRLGAVRVGALDLHRRRTGALGPDELADVMVYADAALAIVLDDRAGANGDGGGGGFFNYGAELHQAAGMVSVQLDVPVGEAMVRLRAHAYARGERLGEVAKAVVQRRLRFAPSDESGGEHR</sequence>
<dbReference type="GO" id="GO:0003723">
    <property type="term" value="F:RNA binding"/>
    <property type="evidence" value="ECO:0007669"/>
    <property type="project" value="InterPro"/>
</dbReference>
<reference evidence="2" key="2">
    <citation type="submission" date="2020-09" db="EMBL/GenBank/DDBJ databases">
        <authorList>
            <person name="Sun Q."/>
            <person name="Zhou Y."/>
        </authorList>
    </citation>
    <scope>NUCLEOTIDE SEQUENCE</scope>
    <source>
        <strain evidence="2">CGMCC 4.7679</strain>
    </source>
</reference>
<dbReference type="Pfam" id="PF01590">
    <property type="entry name" value="GAF"/>
    <property type="match status" value="1"/>
</dbReference>
<dbReference type="Proteomes" id="UP000658656">
    <property type="component" value="Unassembled WGS sequence"/>
</dbReference>
<comment type="caution">
    <text evidence="2">The sequence shown here is derived from an EMBL/GenBank/DDBJ whole genome shotgun (WGS) entry which is preliminary data.</text>
</comment>
<protein>
    <submittedName>
        <fullName evidence="2">GAF domain-containing protein</fullName>
    </submittedName>
</protein>
<evidence type="ECO:0000313" key="3">
    <source>
        <dbReference type="Proteomes" id="UP000658656"/>
    </source>
</evidence>
<reference evidence="2" key="1">
    <citation type="journal article" date="2014" name="Int. J. Syst. Evol. Microbiol.">
        <title>Complete genome sequence of Corynebacterium casei LMG S-19264T (=DSM 44701T), isolated from a smear-ripened cheese.</title>
        <authorList>
            <consortium name="US DOE Joint Genome Institute (JGI-PGF)"/>
            <person name="Walter F."/>
            <person name="Albersmeier A."/>
            <person name="Kalinowski J."/>
            <person name="Ruckert C."/>
        </authorList>
    </citation>
    <scope>NUCLEOTIDE SEQUENCE</scope>
    <source>
        <strain evidence="2">CGMCC 4.7679</strain>
    </source>
</reference>
<feature type="domain" description="ANTAR" evidence="1">
    <location>
        <begin position="155"/>
        <end position="226"/>
    </location>
</feature>
<dbReference type="InterPro" id="IPR003018">
    <property type="entry name" value="GAF"/>
</dbReference>
<dbReference type="InterPro" id="IPR005561">
    <property type="entry name" value="ANTAR"/>
</dbReference>